<evidence type="ECO:0000313" key="1">
    <source>
        <dbReference type="EMBL" id="PUB19316.1"/>
    </source>
</evidence>
<dbReference type="RefSeq" id="WP_258793084.1">
    <property type="nucleotide sequence ID" value="NZ_QBUD01000001.1"/>
</dbReference>
<dbReference type="Pfam" id="PF02567">
    <property type="entry name" value="PhzC-PhzF"/>
    <property type="match status" value="1"/>
</dbReference>
<dbReference type="PANTHER" id="PTHR13774">
    <property type="entry name" value="PHENAZINE BIOSYNTHESIS PROTEIN"/>
    <property type="match status" value="1"/>
</dbReference>
<gene>
    <name evidence="1" type="ORF">C8N45_101913</name>
</gene>
<dbReference type="InterPro" id="IPR003719">
    <property type="entry name" value="Phenazine_PhzF-like"/>
</dbReference>
<reference evidence="1 2" key="1">
    <citation type="submission" date="2018-04" db="EMBL/GenBank/DDBJ databases">
        <title>Genomic Encyclopedia of Archaeal and Bacterial Type Strains, Phase II (KMG-II): from individual species to whole genera.</title>
        <authorList>
            <person name="Goeker M."/>
        </authorList>
    </citation>
    <scope>NUCLEOTIDE SEQUENCE [LARGE SCALE GENOMIC DNA]</scope>
    <source>
        <strain evidence="1 2">DSM 29955</strain>
    </source>
</reference>
<dbReference type="GO" id="GO:0005737">
    <property type="term" value="C:cytoplasm"/>
    <property type="evidence" value="ECO:0007669"/>
    <property type="project" value="TreeGrafter"/>
</dbReference>
<sequence length="122" mass="13060">MLVELTDRSALAACQPDTGAIREAADRYPAGIDFSIYAYVPEGDTIHARMFAPLDEIPEDPATGSAAATLAVLLAQLTGKPQNIRIIQGEQMGRRSVIQADSDGETCIISGQARRVMMGRLV</sequence>
<dbReference type="Gene3D" id="3.10.310.10">
    <property type="entry name" value="Diaminopimelate Epimerase, Chain A, domain 1"/>
    <property type="match status" value="1"/>
</dbReference>
<evidence type="ECO:0000313" key="2">
    <source>
        <dbReference type="Proteomes" id="UP000244523"/>
    </source>
</evidence>
<dbReference type="SUPFAM" id="SSF54506">
    <property type="entry name" value="Diaminopimelate epimerase-like"/>
    <property type="match status" value="1"/>
</dbReference>
<comment type="caution">
    <text evidence="1">The sequence shown here is derived from an EMBL/GenBank/DDBJ whole genome shotgun (WGS) entry which is preliminary data.</text>
</comment>
<accession>A0A2T6KRX6</accession>
<dbReference type="GO" id="GO:0016853">
    <property type="term" value="F:isomerase activity"/>
    <property type="evidence" value="ECO:0007669"/>
    <property type="project" value="TreeGrafter"/>
</dbReference>
<organism evidence="1 2">
    <name type="scientific">Yoonia sediminilitoris</name>
    <dbReference type="NCBI Taxonomy" id="1286148"/>
    <lineage>
        <taxon>Bacteria</taxon>
        <taxon>Pseudomonadati</taxon>
        <taxon>Pseudomonadota</taxon>
        <taxon>Alphaproteobacteria</taxon>
        <taxon>Rhodobacterales</taxon>
        <taxon>Paracoccaceae</taxon>
        <taxon>Yoonia</taxon>
    </lineage>
</organism>
<protein>
    <submittedName>
        <fullName evidence="1">PhzF family phenazine biosynthesis protein</fullName>
    </submittedName>
</protein>
<dbReference type="Proteomes" id="UP000244523">
    <property type="component" value="Unassembled WGS sequence"/>
</dbReference>
<dbReference type="EMBL" id="QBUD01000001">
    <property type="protein sequence ID" value="PUB19316.1"/>
    <property type="molecule type" value="Genomic_DNA"/>
</dbReference>
<name>A0A2T6KRX6_9RHOB</name>
<proteinExistence type="predicted"/>
<keyword evidence="2" id="KW-1185">Reference proteome</keyword>
<dbReference type="AlphaFoldDB" id="A0A2T6KRX6"/>